<protein>
    <submittedName>
        <fullName evidence="1">Uncharacterized protein</fullName>
    </submittedName>
</protein>
<comment type="caution">
    <text evidence="1">The sequence shown here is derived from an EMBL/GenBank/DDBJ whole genome shotgun (WGS) entry which is preliminary data.</text>
</comment>
<accession>A0A1X1D377</accession>
<dbReference type="AlphaFoldDB" id="A0A1X1D377"/>
<proteinExistence type="predicted"/>
<dbReference type="OrthoDB" id="7068997at2"/>
<sequence length="134" mass="15891">MTQQNKPVYRHKDDHRIPKWNWVKKSKWIVSIKEEEDIFNTGYSANWFFKNDIWSLKYTNDNLCVIGEDYRPEILKKGQKYAELVVAKFIVDQGCWHGYPVNPLTDPPDSSLLTVWSQTPGIPKRKIMKIHTIR</sequence>
<evidence type="ECO:0000313" key="1">
    <source>
        <dbReference type="EMBL" id="ORM71128.1"/>
    </source>
</evidence>
<organism evidence="1 2">
    <name type="scientific">Pantoea rwandensis</name>
    <dbReference type="NCBI Taxonomy" id="1076550"/>
    <lineage>
        <taxon>Bacteria</taxon>
        <taxon>Pseudomonadati</taxon>
        <taxon>Pseudomonadota</taxon>
        <taxon>Gammaproteobacteria</taxon>
        <taxon>Enterobacterales</taxon>
        <taxon>Erwiniaceae</taxon>
        <taxon>Pantoea</taxon>
    </lineage>
</organism>
<gene>
    <name evidence="1" type="ORF">HA51_04395</name>
</gene>
<evidence type="ECO:0000313" key="2">
    <source>
        <dbReference type="Proteomes" id="UP000193558"/>
    </source>
</evidence>
<dbReference type="RefSeq" id="WP_084932368.1">
    <property type="nucleotide sequence ID" value="NZ_MLFR01000002.1"/>
</dbReference>
<reference evidence="1 2" key="1">
    <citation type="journal article" date="2017" name="Antonie Van Leeuwenhoek">
        <title>Phylogenomic resolution of the bacterial genus Pantoea and its relationship with Erwinia and Tatumella.</title>
        <authorList>
            <person name="Palmer M."/>
            <person name="Steenkamp E.T."/>
            <person name="Coetzee M.P."/>
            <person name="Chan W.Y."/>
            <person name="van Zyl E."/>
            <person name="De Maayer P."/>
            <person name="Coutinho T.A."/>
            <person name="Blom J."/>
            <person name="Smits T.H."/>
            <person name="Duffy B."/>
            <person name="Venter S.N."/>
        </authorList>
    </citation>
    <scope>NUCLEOTIDE SEQUENCE [LARGE SCALE GENOMIC DNA]</scope>
    <source>
        <strain evidence="1 2">LMG 26275</strain>
    </source>
</reference>
<name>A0A1X1D377_9GAMM</name>
<dbReference type="EMBL" id="MLFR01000002">
    <property type="protein sequence ID" value="ORM71128.1"/>
    <property type="molecule type" value="Genomic_DNA"/>
</dbReference>
<dbReference type="Proteomes" id="UP000193558">
    <property type="component" value="Unassembled WGS sequence"/>
</dbReference>